<sequence length="497" mass="53872">MILAIDIGSSSLRAVVFTPDGQWRTETLARQPVAPTTTAPGEMTYAAPTLLRQLAHVVGQSLRAANAQGLTIQGVGMSTMMHSLLGVKLSPDSSVPATVGAPTTPVFSWGDTRSEAERENLVEYFTSRQLYARTGCPLHSSYWLLKLAWLKRTLTIQDWQWMSFAEYVWLHLFGVAYASVSLASATGLYARQAGDWDDEILSQLGLTRRNLTPIADDDFALPGTELRSPFKVRWSTLQDASFFPPLSDGACSNLGSLCFSDARAAINIGTTAALRITVPKDREPAAPPPGLWAYRFDQQHALIGGALSNAGNLLAWGRRALRLPPPEKLEAMLQAMPPDEAQLTVLPFLTGERSLGWQTNATGAILGLRLSTSPVAIWQALLETLAIRLAWIAETLETAHLLPASTSIIVSGGVSASPAFAATLCHALGRPICVIQTEASARGVALWVSLRLGLMVTEACPLPDGRWFQPDAERHAQYQACLMRHRAAYYQIMTAPG</sequence>
<dbReference type="Pfam" id="PF02782">
    <property type="entry name" value="FGGY_C"/>
    <property type="match status" value="1"/>
</dbReference>
<dbReference type="EMBL" id="CP072648">
    <property type="protein sequence ID" value="QUW01855.1"/>
    <property type="molecule type" value="Genomic_DNA"/>
</dbReference>
<dbReference type="SUPFAM" id="SSF53067">
    <property type="entry name" value="Actin-like ATPase domain"/>
    <property type="match status" value="2"/>
</dbReference>
<dbReference type="InterPro" id="IPR000577">
    <property type="entry name" value="Carb_kinase_FGGY"/>
</dbReference>
<gene>
    <name evidence="6" type="ORF">J8C06_05595</name>
</gene>
<evidence type="ECO:0000256" key="2">
    <source>
        <dbReference type="ARBA" id="ARBA00022679"/>
    </source>
</evidence>
<evidence type="ECO:0008006" key="8">
    <source>
        <dbReference type="Google" id="ProtNLM"/>
    </source>
</evidence>
<dbReference type="InterPro" id="IPR018485">
    <property type="entry name" value="FGGY_C"/>
</dbReference>
<evidence type="ECO:0000256" key="1">
    <source>
        <dbReference type="ARBA" id="ARBA00009156"/>
    </source>
</evidence>
<dbReference type="RefSeq" id="WP_211427747.1">
    <property type="nucleotide sequence ID" value="NZ_CP072648.1"/>
</dbReference>
<accession>A0ABX8B8C1</accession>
<evidence type="ECO:0000256" key="3">
    <source>
        <dbReference type="ARBA" id="ARBA00022777"/>
    </source>
</evidence>
<evidence type="ECO:0000313" key="7">
    <source>
        <dbReference type="Proteomes" id="UP000676506"/>
    </source>
</evidence>
<evidence type="ECO:0000259" key="5">
    <source>
        <dbReference type="Pfam" id="PF02782"/>
    </source>
</evidence>
<evidence type="ECO:0000259" key="4">
    <source>
        <dbReference type="Pfam" id="PF00370"/>
    </source>
</evidence>
<organism evidence="6 7">
    <name type="scientific">Chloracidobacterium validum</name>
    <dbReference type="NCBI Taxonomy" id="2821543"/>
    <lineage>
        <taxon>Bacteria</taxon>
        <taxon>Pseudomonadati</taxon>
        <taxon>Acidobacteriota</taxon>
        <taxon>Terriglobia</taxon>
        <taxon>Terriglobales</taxon>
        <taxon>Acidobacteriaceae</taxon>
        <taxon>Chloracidobacterium</taxon>
    </lineage>
</organism>
<name>A0ABX8B8C1_9BACT</name>
<reference evidence="6 7" key="1">
    <citation type="submission" date="2021-03" db="EMBL/GenBank/DDBJ databases">
        <title>Genomic and phenotypic characterization of Chloracidobacterium isolates provides evidence for multiple species.</title>
        <authorList>
            <person name="Saini M.K."/>
            <person name="Costas A.M.G."/>
            <person name="Tank M."/>
            <person name="Bryant D.A."/>
        </authorList>
    </citation>
    <scope>NUCLEOTIDE SEQUENCE [LARGE SCALE GENOMIC DNA]</scope>
    <source>
        <strain evidence="6 7">BV2-C</strain>
    </source>
</reference>
<dbReference type="PANTHER" id="PTHR43095:SF2">
    <property type="entry name" value="GLUCONOKINASE"/>
    <property type="match status" value="1"/>
</dbReference>
<comment type="similarity">
    <text evidence="1">Belongs to the FGGY kinase family.</text>
</comment>
<feature type="domain" description="Carbohydrate kinase FGGY N-terminal" evidence="4">
    <location>
        <begin position="1"/>
        <end position="214"/>
    </location>
</feature>
<proteinExistence type="inferred from homology"/>
<dbReference type="PIRSF" id="PIRSF000538">
    <property type="entry name" value="GlpK"/>
    <property type="match status" value="1"/>
</dbReference>
<evidence type="ECO:0000313" key="6">
    <source>
        <dbReference type="EMBL" id="QUW01855.1"/>
    </source>
</evidence>
<dbReference type="InterPro" id="IPR043129">
    <property type="entry name" value="ATPase_NBD"/>
</dbReference>
<feature type="domain" description="Carbohydrate kinase FGGY C-terminal" evidence="5">
    <location>
        <begin position="264"/>
        <end position="446"/>
    </location>
</feature>
<keyword evidence="7" id="KW-1185">Reference proteome</keyword>
<dbReference type="CDD" id="cd07770">
    <property type="entry name" value="ASKHA_NBD_FGGY_GntK"/>
    <property type="match status" value="1"/>
</dbReference>
<dbReference type="Pfam" id="PF00370">
    <property type="entry name" value="FGGY_N"/>
    <property type="match status" value="1"/>
</dbReference>
<protein>
    <recommendedName>
        <fullName evidence="8">Gluconokinase</fullName>
    </recommendedName>
</protein>
<dbReference type="InterPro" id="IPR018484">
    <property type="entry name" value="FGGY_N"/>
</dbReference>
<dbReference type="InterPro" id="IPR050406">
    <property type="entry name" value="FGGY_Carb_Kinase"/>
</dbReference>
<dbReference type="Proteomes" id="UP000676506">
    <property type="component" value="Chromosome 1"/>
</dbReference>
<keyword evidence="2" id="KW-0808">Transferase</keyword>
<keyword evidence="3" id="KW-0418">Kinase</keyword>
<dbReference type="Gene3D" id="3.30.420.40">
    <property type="match status" value="2"/>
</dbReference>
<dbReference type="PANTHER" id="PTHR43095">
    <property type="entry name" value="SUGAR KINASE"/>
    <property type="match status" value="1"/>
</dbReference>